<accession>R4SV36</accession>
<keyword evidence="4" id="KW-1185">Reference proteome</keyword>
<dbReference type="PATRIC" id="fig|1156913.3.peg.4729"/>
<evidence type="ECO:0000259" key="2">
    <source>
        <dbReference type="Pfam" id="PF20703"/>
    </source>
</evidence>
<evidence type="ECO:0000313" key="3">
    <source>
        <dbReference type="EMBL" id="AGM07239.1"/>
    </source>
</evidence>
<dbReference type="InterPro" id="IPR049052">
    <property type="entry name" value="nSTAND1"/>
</dbReference>
<dbReference type="Proteomes" id="UP000013968">
    <property type="component" value="Chromosome"/>
</dbReference>
<dbReference type="Pfam" id="PF20703">
    <property type="entry name" value="nSTAND1"/>
    <property type="match status" value="1"/>
</dbReference>
<keyword evidence="1" id="KW-0812">Transmembrane</keyword>
<evidence type="ECO:0000313" key="4">
    <source>
        <dbReference type="Proteomes" id="UP000013968"/>
    </source>
</evidence>
<feature type="domain" description="Novel STAND NTPase 1" evidence="2">
    <location>
        <begin position="87"/>
        <end position="469"/>
    </location>
</feature>
<dbReference type="AlphaFoldDB" id="R4SV36"/>
<proteinExistence type="predicted"/>
<dbReference type="InterPro" id="IPR027417">
    <property type="entry name" value="P-loop_NTPase"/>
</dbReference>
<organism evidence="3 4">
    <name type="scientific">Amycolatopsis keratiniphila</name>
    <dbReference type="NCBI Taxonomy" id="129921"/>
    <lineage>
        <taxon>Bacteria</taxon>
        <taxon>Bacillati</taxon>
        <taxon>Actinomycetota</taxon>
        <taxon>Actinomycetes</taxon>
        <taxon>Pseudonocardiales</taxon>
        <taxon>Pseudonocardiaceae</taxon>
        <taxon>Amycolatopsis</taxon>
        <taxon>Amycolatopsis japonica group</taxon>
    </lineage>
</organism>
<reference evidence="3 4" key="1">
    <citation type="journal article" date="2013" name="BMC Genomics">
        <title>ContigScape: a Cytoscape plugin facilitating microbial genome gap closing.</title>
        <authorList>
            <person name="Tang B."/>
            <person name="Wang Q."/>
            <person name="Yang M."/>
            <person name="Xie F."/>
            <person name="Zhu Y."/>
            <person name="Zhuo Y."/>
            <person name="Wang S."/>
            <person name="Gao H."/>
            <person name="Ding X."/>
            <person name="Zhang L."/>
            <person name="Zhao G."/>
            <person name="Zheng H."/>
        </authorList>
    </citation>
    <scope>NUCLEOTIDE SEQUENCE [LARGE SCALE GENOMIC DNA]</scope>
    <source>
        <strain evidence="3 4">HCCB10007</strain>
    </source>
</reference>
<evidence type="ECO:0000256" key="1">
    <source>
        <dbReference type="SAM" id="Phobius"/>
    </source>
</evidence>
<sequence length="552" mass="60509">MSQFAGDLRRLRENAGSPPYRELSKRAHYAASTLSDAAGGRKLPTLAVTLAYVRACEGDLAEWEERWYAITAMNCAPEPEEIDEEIPYPGLAAFGAHQAGYFFGREHLVEELSRQVTERRLLAVSGASGSGKSSLLEAGLIAAVRRSGRDRTIVRLTPGPHPLRESAIQLAAVSGGSAVRLHGELTADPAGLHLRVRQLLARRHADAELLLVVDQFEEVFTRCRTVEERDAFVAVLLHAVQEPDSRTRLVVGVRSDFIGHCDRHPALAAALRPENRVDTGPMTAEQLRSAIMRPAIATGHQLEGALVATIMAEAAGGHGVLPLVSQAMRRTWRRPHGATLTLPAYQASGGITRALADTAEKVFGEFDQIGQRQARDVFLRLTTLGFDGHDTRRRVPAHELDPAAAPVVARLVDARLVTADADGLEFAHDALIREWPRLRNWLSTGRGRLYLHRRLTEAAGVWERANRDPAPLYRGSQLDEAITLAGSTRLTLREHQFLNASIQAREEETAQADRSAWRVRRLAAATVVMSGLAAASVALAVRERRQTLALCW</sequence>
<name>R4SV36_9PSEU</name>
<feature type="transmembrane region" description="Helical" evidence="1">
    <location>
        <begin position="522"/>
        <end position="541"/>
    </location>
</feature>
<dbReference type="HOGENOM" id="CLU_002352_3_2_11"/>
<dbReference type="KEGG" id="aoi:AORI_4655"/>
<keyword evidence="1" id="KW-1133">Transmembrane helix</keyword>
<gene>
    <name evidence="3" type="ORF">AORI_4655</name>
</gene>
<protein>
    <submittedName>
        <fullName evidence="3">WD-40 repeat-containing protein</fullName>
    </submittedName>
</protein>
<dbReference type="EMBL" id="CP003410">
    <property type="protein sequence ID" value="AGM07239.1"/>
    <property type="molecule type" value="Genomic_DNA"/>
</dbReference>
<dbReference type="Gene3D" id="3.40.50.300">
    <property type="entry name" value="P-loop containing nucleotide triphosphate hydrolases"/>
    <property type="match status" value="1"/>
</dbReference>
<dbReference type="RefSeq" id="WP_016334987.1">
    <property type="nucleotide sequence ID" value="NC_021252.1"/>
</dbReference>
<dbReference type="SUPFAM" id="SSF52540">
    <property type="entry name" value="P-loop containing nucleoside triphosphate hydrolases"/>
    <property type="match status" value="1"/>
</dbReference>
<keyword evidence="1" id="KW-0472">Membrane</keyword>